<dbReference type="PROSITE" id="PS50191">
    <property type="entry name" value="CRAL_TRIO"/>
    <property type="match status" value="1"/>
</dbReference>
<dbReference type="CDD" id="cd00170">
    <property type="entry name" value="SEC14"/>
    <property type="match status" value="1"/>
</dbReference>
<dbReference type="InterPro" id="IPR001251">
    <property type="entry name" value="CRAL-TRIO_dom"/>
</dbReference>
<reference evidence="3 4" key="1">
    <citation type="submission" date="2015-07" db="EMBL/GenBank/DDBJ databases">
        <title>High-quality genome of monoxenous trypanosomatid Leptomonas pyrrhocoris.</title>
        <authorList>
            <person name="Flegontov P."/>
            <person name="Butenko A."/>
            <person name="Firsov S."/>
            <person name="Vlcek C."/>
            <person name="Logacheva M.D."/>
            <person name="Field M."/>
            <person name="Filatov D."/>
            <person name="Flegontova O."/>
            <person name="Gerasimov E."/>
            <person name="Jackson A.P."/>
            <person name="Kelly S."/>
            <person name="Opperdoes F."/>
            <person name="O'Reilly A."/>
            <person name="Votypka J."/>
            <person name="Yurchenko V."/>
            <person name="Lukes J."/>
        </authorList>
    </citation>
    <scope>NUCLEOTIDE SEQUENCE [LARGE SCALE GENOMIC DNA]</scope>
    <source>
        <strain evidence="3">H10</strain>
    </source>
</reference>
<evidence type="ECO:0000256" key="1">
    <source>
        <dbReference type="SAM" id="MobiDB-lite"/>
    </source>
</evidence>
<dbReference type="VEuPathDB" id="TriTrypDB:LpyrH10_12_0480"/>
<sequence length="563" mass="62112">MEGSTQRATTSHSSTATTSEPRRGSLTNDQRDKVVALQQLMRGHFDPLPPQLLHSMRILPRHDKGPIERDPEWLYCTCFLVSREWDVQKAFAMMQTVVAYRADNGLDERSQLPPAVSVRGWDNAAAVCASLGKAPRHAPDRVDRLATDVAQTLSCGLHYWDKGGRPVVYVMVDSLDEAGLIRTLKKHAAIGQTPADVMWMYGQHFIGVGEDLVLYQLQQQQQRLSGKETRDDASHPVTSPSSSSPHTSGGAQGLITLVMDLKGFHVGLLWKPMLDLFRDVARKLFQYYPDMVHRILAVNAPGLVRVAFNMVKGVMTADFQKKISFVGPQHTMEALEEEIDLAYIPAFLGGRCRCRRRRSEKAQDGNGEEDGGGCCIDGYDRADPLRRNSKAKHGKDETSTAVAGNSDSLHNEGSGEASAATDDIALSGGQRHRRVFHLRPSETVVWEFAVPHNGGADVVFSSYFVPHADTAADAAAVNWSKLSTEKLQPHQIQEGGDGAKQAGAFTASERGTLVLSWHNTRLWFKTRHVQLRVYKDASPQSNVPEEKGDEEKEVGETRKVAAS</sequence>
<organism evidence="3 4">
    <name type="scientific">Leptomonas pyrrhocoris</name>
    <name type="common">Firebug parasite</name>
    <dbReference type="NCBI Taxonomy" id="157538"/>
    <lineage>
        <taxon>Eukaryota</taxon>
        <taxon>Discoba</taxon>
        <taxon>Euglenozoa</taxon>
        <taxon>Kinetoplastea</taxon>
        <taxon>Metakinetoplastina</taxon>
        <taxon>Trypanosomatida</taxon>
        <taxon>Trypanosomatidae</taxon>
        <taxon>Leishmaniinae</taxon>
        <taxon>Leptomonas</taxon>
    </lineage>
</organism>
<feature type="domain" description="CRAL-TRIO" evidence="2">
    <location>
        <begin position="145"/>
        <end position="356"/>
    </location>
</feature>
<dbReference type="Gene3D" id="2.60.120.680">
    <property type="entry name" value="GOLD domain"/>
    <property type="match status" value="1"/>
</dbReference>
<evidence type="ECO:0000259" key="2">
    <source>
        <dbReference type="PROSITE" id="PS50191"/>
    </source>
</evidence>
<dbReference type="Proteomes" id="UP000037923">
    <property type="component" value="Unassembled WGS sequence"/>
</dbReference>
<dbReference type="InterPro" id="IPR036865">
    <property type="entry name" value="CRAL-TRIO_dom_sf"/>
</dbReference>
<dbReference type="AlphaFoldDB" id="A0A0M9FYT6"/>
<dbReference type="InterPro" id="IPR036273">
    <property type="entry name" value="CRAL/TRIO_N_dom_sf"/>
</dbReference>
<dbReference type="InterPro" id="IPR036598">
    <property type="entry name" value="GOLD_dom_sf"/>
</dbReference>
<dbReference type="SUPFAM" id="SSF46938">
    <property type="entry name" value="CRAL/TRIO N-terminal domain"/>
    <property type="match status" value="1"/>
</dbReference>
<dbReference type="Pfam" id="PF00650">
    <property type="entry name" value="CRAL_TRIO"/>
    <property type="match status" value="1"/>
</dbReference>
<name>A0A0M9FYT6_LEPPY</name>
<feature type="compositionally biased region" description="Low complexity" evidence="1">
    <location>
        <begin position="1"/>
        <end position="19"/>
    </location>
</feature>
<feature type="compositionally biased region" description="Basic and acidic residues" evidence="1">
    <location>
        <begin position="544"/>
        <end position="563"/>
    </location>
</feature>
<comment type="caution">
    <text evidence="3">The sequence shown here is derived from an EMBL/GenBank/DDBJ whole genome shotgun (WGS) entry which is preliminary data.</text>
</comment>
<dbReference type="SMART" id="SM00516">
    <property type="entry name" value="SEC14"/>
    <property type="match status" value="1"/>
</dbReference>
<proteinExistence type="predicted"/>
<dbReference type="PANTHER" id="PTHR45657:SF1">
    <property type="entry name" value="CRAL-TRIO DOMAIN-CONTAINING PROTEIN YKL091C-RELATED"/>
    <property type="match status" value="1"/>
</dbReference>
<dbReference type="EMBL" id="LGTL01000012">
    <property type="protein sequence ID" value="KPA78753.1"/>
    <property type="molecule type" value="Genomic_DNA"/>
</dbReference>
<feature type="compositionally biased region" description="Basic and acidic residues" evidence="1">
    <location>
        <begin position="225"/>
        <end position="234"/>
    </location>
</feature>
<keyword evidence="4" id="KW-1185">Reference proteome</keyword>
<dbReference type="Gene3D" id="3.40.525.10">
    <property type="entry name" value="CRAL-TRIO lipid binding domain"/>
    <property type="match status" value="1"/>
</dbReference>
<dbReference type="GeneID" id="26906160"/>
<dbReference type="OMA" id="CGIHYWD"/>
<dbReference type="OrthoDB" id="1434354at2759"/>
<dbReference type="PANTHER" id="PTHR45657">
    <property type="entry name" value="CRAL-TRIO DOMAIN-CONTAINING PROTEIN YKL091C-RELATED"/>
    <property type="match status" value="1"/>
</dbReference>
<feature type="region of interest" description="Disordered" evidence="1">
    <location>
        <begin position="224"/>
        <end position="249"/>
    </location>
</feature>
<dbReference type="SUPFAM" id="SSF52087">
    <property type="entry name" value="CRAL/TRIO domain"/>
    <property type="match status" value="1"/>
</dbReference>
<gene>
    <name evidence="3" type="ORF">ABB37_05870</name>
</gene>
<dbReference type="InterPro" id="IPR051026">
    <property type="entry name" value="PI/PC_transfer"/>
</dbReference>
<feature type="region of interest" description="Disordered" evidence="1">
    <location>
        <begin position="536"/>
        <end position="563"/>
    </location>
</feature>
<evidence type="ECO:0000313" key="4">
    <source>
        <dbReference type="Proteomes" id="UP000037923"/>
    </source>
</evidence>
<evidence type="ECO:0000313" key="3">
    <source>
        <dbReference type="EMBL" id="KPA78753.1"/>
    </source>
</evidence>
<accession>A0A0M9FYT6</accession>
<feature type="region of interest" description="Disordered" evidence="1">
    <location>
        <begin position="386"/>
        <end position="419"/>
    </location>
</feature>
<dbReference type="SUPFAM" id="SSF101576">
    <property type="entry name" value="Supernatant protein factor (SPF), C-terminal domain"/>
    <property type="match status" value="1"/>
</dbReference>
<feature type="compositionally biased region" description="Polar residues" evidence="1">
    <location>
        <begin position="399"/>
        <end position="408"/>
    </location>
</feature>
<protein>
    <recommendedName>
        <fullName evidence="2">CRAL-TRIO domain-containing protein</fullName>
    </recommendedName>
</protein>
<dbReference type="RefSeq" id="XP_015657192.1">
    <property type="nucleotide sequence ID" value="XM_015804058.1"/>
</dbReference>
<feature type="region of interest" description="Disordered" evidence="1">
    <location>
        <begin position="1"/>
        <end position="30"/>
    </location>
</feature>
<feature type="compositionally biased region" description="Low complexity" evidence="1">
    <location>
        <begin position="235"/>
        <end position="248"/>
    </location>
</feature>